<dbReference type="EMBL" id="MK796797">
    <property type="protein sequence ID" value="QCQ65285.1"/>
    <property type="molecule type" value="Genomic_DNA"/>
</dbReference>
<dbReference type="RefSeq" id="YP_010676998.1">
    <property type="nucleotide sequence ID" value="NC_071016.1"/>
</dbReference>
<evidence type="ECO:0000313" key="1">
    <source>
        <dbReference type="EMBL" id="QCQ65285.1"/>
    </source>
</evidence>
<evidence type="ECO:0008006" key="3">
    <source>
        <dbReference type="Google" id="ProtNLM"/>
    </source>
</evidence>
<dbReference type="KEGG" id="vg:77953364"/>
<evidence type="ECO:0000313" key="2">
    <source>
        <dbReference type="Proteomes" id="UP000300340"/>
    </source>
</evidence>
<organism evidence="1 2">
    <name type="scientific">Shewanella phage X14</name>
    <dbReference type="NCBI Taxonomy" id="2576871"/>
    <lineage>
        <taxon>Viruses</taxon>
        <taxon>Duplodnaviria</taxon>
        <taxon>Heunggongvirae</taxon>
        <taxon>Uroviricota</taxon>
        <taxon>Caudoviricetes</taxon>
        <taxon>Bocovirus</taxon>
        <taxon>Bocovirus X14</taxon>
    </lineage>
</organism>
<name>A0A4V1F0Y2_9CAUD</name>
<keyword evidence="2" id="KW-1185">Reference proteome</keyword>
<sequence length="178" mass="19946">MSKLWMYHANCPKGEIVNLSQAEKLEQDGWVKSPALLDLPKEDSSTKMDADQIERARPEDLVGLVKTMGFKVLSEVEFEAEMNKAKFSAVPVTIESFSDEELIAEAERRGLKESKQAEGQEGEHDLDVLYAQFEENPESLTKAEHVVLGNTLYSLGLRENMKEDTLIEKIKAAMNGAE</sequence>
<proteinExistence type="predicted"/>
<reference evidence="1 2" key="1">
    <citation type="submission" date="2019-04" db="EMBL/GenBank/DDBJ databases">
        <title>Characterization and complete genome sequence analysis of a novel Podoviridae phage X14.</title>
        <authorList>
            <person name="Liu Y."/>
        </authorList>
    </citation>
    <scope>NUCLEOTIDE SEQUENCE [LARGE SCALE GENOMIC DNA]</scope>
</reference>
<dbReference type="GeneID" id="77953364"/>
<dbReference type="Proteomes" id="UP000300340">
    <property type="component" value="Segment"/>
</dbReference>
<accession>A0A4V1F0Y2</accession>
<protein>
    <recommendedName>
        <fullName evidence="3">Coil containing protein</fullName>
    </recommendedName>
</protein>